<dbReference type="InterPro" id="IPR029016">
    <property type="entry name" value="GAF-like_dom_sf"/>
</dbReference>
<keyword evidence="8" id="KW-1185">Reference proteome</keyword>
<comment type="caution">
    <text evidence="7">The sequence shown here is derived from an EMBL/GenBank/DDBJ whole genome shotgun (WGS) entry which is preliminary data.</text>
</comment>
<gene>
    <name evidence="6" type="ORF">HNR71_005928</name>
    <name evidence="7" type="ORF">HPO96_36660</name>
</gene>
<dbReference type="SUPFAM" id="SSF52172">
    <property type="entry name" value="CheY-like"/>
    <property type="match status" value="1"/>
</dbReference>
<dbReference type="GO" id="GO:0003723">
    <property type="term" value="F:RNA binding"/>
    <property type="evidence" value="ECO:0007669"/>
    <property type="project" value="InterPro"/>
</dbReference>
<dbReference type="InterPro" id="IPR011006">
    <property type="entry name" value="CheY-like_superfamily"/>
</dbReference>
<accession>A0A7Y4L9L0</accession>
<evidence type="ECO:0000313" key="7">
    <source>
        <dbReference type="EMBL" id="NOL45792.1"/>
    </source>
</evidence>
<evidence type="ECO:0000256" key="3">
    <source>
        <dbReference type="ARBA" id="ARBA00023015"/>
    </source>
</evidence>
<dbReference type="EMBL" id="JACHKF010000001">
    <property type="protein sequence ID" value="MBB6570291.1"/>
    <property type="molecule type" value="Genomic_DNA"/>
</dbReference>
<dbReference type="AlphaFoldDB" id="A0A7Y4L9L0"/>
<dbReference type="InterPro" id="IPR012074">
    <property type="entry name" value="GAF_ANTAR"/>
</dbReference>
<dbReference type="PIRSF" id="PIRSF036625">
    <property type="entry name" value="GAF_ANTAR"/>
    <property type="match status" value="1"/>
</dbReference>
<evidence type="ECO:0000256" key="4">
    <source>
        <dbReference type="ARBA" id="ARBA00023163"/>
    </source>
</evidence>
<evidence type="ECO:0000313" key="8">
    <source>
        <dbReference type="Proteomes" id="UP000534306"/>
    </source>
</evidence>
<dbReference type="InterPro" id="IPR003018">
    <property type="entry name" value="GAF"/>
</dbReference>
<organism evidence="7 8">
    <name type="scientific">Kribbella sandramycini</name>
    <dbReference type="NCBI Taxonomy" id="60450"/>
    <lineage>
        <taxon>Bacteria</taxon>
        <taxon>Bacillati</taxon>
        <taxon>Actinomycetota</taxon>
        <taxon>Actinomycetes</taxon>
        <taxon>Propionibacteriales</taxon>
        <taxon>Kribbellaceae</taxon>
        <taxon>Kribbella</taxon>
    </lineage>
</organism>
<keyword evidence="4" id="KW-0804">Transcription</keyword>
<dbReference type="EMBL" id="JABJRC010000017">
    <property type="protein sequence ID" value="NOL45792.1"/>
    <property type="molecule type" value="Genomic_DNA"/>
</dbReference>
<sequence length="228" mass="24607">MDDVRLLEAAGLLAKSLTPGDLDHTLGRITAAAVEVLPQVDYASITVKHQDGRVETEAPTDQLLLPLDMAQYELREGPCYDAATDGQHIISPDLAVDQRFPKYAAIAVAAGIRAQAGLRLFDAPKSQGALNLYSTTVGAFDDLASIGPLFSHQSAVAIAYAHQVGNLTESLQTRGLIGQAVGILMERYNLNHQRAFAFLARLSQTRNIKLRKLADELVTEANATSRTK</sequence>
<evidence type="ECO:0000256" key="2">
    <source>
        <dbReference type="ARBA" id="ARBA00022777"/>
    </source>
</evidence>
<dbReference type="SMART" id="SM01012">
    <property type="entry name" value="ANTAR"/>
    <property type="match status" value="1"/>
</dbReference>
<evidence type="ECO:0000313" key="6">
    <source>
        <dbReference type="EMBL" id="MBB6570291.1"/>
    </source>
</evidence>
<evidence type="ECO:0000313" key="9">
    <source>
        <dbReference type="Proteomes" id="UP000553957"/>
    </source>
</evidence>
<dbReference type="Proteomes" id="UP000553957">
    <property type="component" value="Unassembled WGS sequence"/>
</dbReference>
<dbReference type="SUPFAM" id="SSF55781">
    <property type="entry name" value="GAF domain-like"/>
    <property type="match status" value="1"/>
</dbReference>
<keyword evidence="2" id="KW-0418">Kinase</keyword>
<dbReference type="Gene3D" id="1.10.10.10">
    <property type="entry name" value="Winged helix-like DNA-binding domain superfamily/Winged helix DNA-binding domain"/>
    <property type="match status" value="1"/>
</dbReference>
<dbReference type="RefSeq" id="WP_171679089.1">
    <property type="nucleotide sequence ID" value="NZ_BAAAGT010000020.1"/>
</dbReference>
<dbReference type="InterPro" id="IPR005561">
    <property type="entry name" value="ANTAR"/>
</dbReference>
<protein>
    <submittedName>
        <fullName evidence="7">GAF and ANTAR domain-containing protein</fullName>
    </submittedName>
    <submittedName>
        <fullName evidence="6">GAF domain-containing protein</fullName>
    </submittedName>
</protein>
<proteinExistence type="predicted"/>
<dbReference type="PROSITE" id="PS50921">
    <property type="entry name" value="ANTAR"/>
    <property type="match status" value="1"/>
</dbReference>
<dbReference type="InterPro" id="IPR036388">
    <property type="entry name" value="WH-like_DNA-bd_sf"/>
</dbReference>
<keyword evidence="3" id="KW-0805">Transcription regulation</keyword>
<reference evidence="7 8" key="1">
    <citation type="submission" date="2020-05" db="EMBL/GenBank/DDBJ databases">
        <title>Genome sequence of Kribbella sandramycini ATCC 39419.</title>
        <authorList>
            <person name="Maclea K.S."/>
            <person name="Fair J.L."/>
        </authorList>
    </citation>
    <scope>NUCLEOTIDE SEQUENCE [LARGE SCALE GENOMIC DNA]</scope>
    <source>
        <strain evidence="7 8">ATCC 39419</strain>
    </source>
</reference>
<dbReference type="Pfam" id="PF13185">
    <property type="entry name" value="GAF_2"/>
    <property type="match status" value="1"/>
</dbReference>
<dbReference type="Proteomes" id="UP000534306">
    <property type="component" value="Unassembled WGS sequence"/>
</dbReference>
<reference evidence="6 9" key="2">
    <citation type="submission" date="2020-08" db="EMBL/GenBank/DDBJ databases">
        <title>Sequencing the genomes of 1000 actinobacteria strains.</title>
        <authorList>
            <person name="Klenk H.-P."/>
        </authorList>
    </citation>
    <scope>NUCLEOTIDE SEQUENCE [LARGE SCALE GENOMIC DNA]</scope>
    <source>
        <strain evidence="6 9">DSM 15626</strain>
    </source>
</reference>
<dbReference type="Pfam" id="PF03861">
    <property type="entry name" value="ANTAR"/>
    <property type="match status" value="1"/>
</dbReference>
<name>A0A7Y4L9L0_9ACTN</name>
<dbReference type="Gene3D" id="3.30.450.40">
    <property type="match status" value="1"/>
</dbReference>
<evidence type="ECO:0000259" key="5">
    <source>
        <dbReference type="PROSITE" id="PS50921"/>
    </source>
</evidence>
<evidence type="ECO:0000256" key="1">
    <source>
        <dbReference type="ARBA" id="ARBA00022679"/>
    </source>
</evidence>
<feature type="domain" description="ANTAR" evidence="5">
    <location>
        <begin position="157"/>
        <end position="218"/>
    </location>
</feature>
<keyword evidence="1" id="KW-0808">Transferase</keyword>
<dbReference type="GO" id="GO:0016301">
    <property type="term" value="F:kinase activity"/>
    <property type="evidence" value="ECO:0007669"/>
    <property type="project" value="UniProtKB-KW"/>
</dbReference>